<dbReference type="InterPro" id="IPR021862">
    <property type="entry name" value="DUF3472"/>
</dbReference>
<dbReference type="EMBL" id="LQZQ01000052">
    <property type="protein sequence ID" value="KYG71189.1"/>
    <property type="molecule type" value="Genomic_DNA"/>
</dbReference>
<name>A0A150WXI0_ROSEK</name>
<organism evidence="2 3">
    <name type="scientific">Roseivirga ehrenbergii (strain DSM 102268 / JCM 13514 / KCTC 12282 / NCIMB 14502 / KMM 6017)</name>
    <dbReference type="NCBI Taxonomy" id="279360"/>
    <lineage>
        <taxon>Bacteria</taxon>
        <taxon>Pseudomonadati</taxon>
        <taxon>Bacteroidota</taxon>
        <taxon>Cytophagia</taxon>
        <taxon>Cytophagales</taxon>
        <taxon>Roseivirgaceae</taxon>
        <taxon>Roseivirga</taxon>
    </lineage>
</organism>
<evidence type="ECO:0000259" key="1">
    <source>
        <dbReference type="Pfam" id="PF16871"/>
    </source>
</evidence>
<dbReference type="Pfam" id="PF16871">
    <property type="entry name" value="DUF5077"/>
    <property type="match status" value="1"/>
</dbReference>
<dbReference type="AlphaFoldDB" id="A0A150WXI0"/>
<evidence type="ECO:0000313" key="3">
    <source>
        <dbReference type="Proteomes" id="UP000075583"/>
    </source>
</evidence>
<gene>
    <name evidence="2" type="ORF">MB14_11910</name>
</gene>
<protein>
    <submittedName>
        <fullName evidence="2">Nematoblast specific protein</fullName>
    </submittedName>
</protein>
<dbReference type="Proteomes" id="UP000075583">
    <property type="component" value="Unassembled WGS sequence"/>
</dbReference>
<evidence type="ECO:0000313" key="2">
    <source>
        <dbReference type="EMBL" id="KYG71189.1"/>
    </source>
</evidence>
<dbReference type="InterPro" id="IPR031712">
    <property type="entry name" value="DUF5077"/>
</dbReference>
<keyword evidence="3" id="KW-1185">Reference proteome</keyword>
<accession>A0A150WXI0</accession>
<comment type="caution">
    <text evidence="2">The sequence shown here is derived from an EMBL/GenBank/DDBJ whole genome shotgun (WGS) entry which is preliminary data.</text>
</comment>
<feature type="domain" description="DUF5077" evidence="1">
    <location>
        <begin position="2"/>
        <end position="120"/>
    </location>
</feature>
<dbReference type="Pfam" id="PF11958">
    <property type="entry name" value="DUF3472"/>
    <property type="match status" value="1"/>
</dbReference>
<dbReference type="STRING" id="279360.MB14_11910"/>
<reference evidence="2" key="1">
    <citation type="submission" date="2016-01" db="EMBL/GenBank/DDBJ databases">
        <title>Genome sequencing of Roseivirga ehrenbergii KMM 6017.</title>
        <authorList>
            <person name="Selvaratnam C."/>
            <person name="Thevarajoo S."/>
            <person name="Goh K.M."/>
            <person name="Ee R."/>
            <person name="Chan K.-G."/>
            <person name="Chong C.S."/>
        </authorList>
    </citation>
    <scope>NUCLEOTIDE SEQUENCE [LARGE SCALE GENOMIC DNA]</scope>
    <source>
        <strain evidence="2">KMM 6017</strain>
    </source>
</reference>
<proteinExistence type="predicted"/>
<sequence length="396" mass="44797">MPTKGNTWVEGLDSQQDRTLIDNGVKDWNPNESAAKTYFYTESIGEIKIGMKAKAANTTTLNVSFNCERKTVKLSNTELELVSIATFNIENPGYHTLEITGDDNATPIDISEILIGGAATEGKVYFVKDDFYWGRRGPSVHLTYQVPEAASDVLYFYNEINVPEGEDVLGSYFMANGFAEGYFGIQVNGADERRILFSVWSPFKTDNPKEIPEDQQIKMLKNGDGVYTGEFGNEGSGGQSYRKYMWKTGTSYRFLLKAEPAENNNTDYTAYFFAPEIGEWELIASFRRPKTDTYVKRPHSFLENFHTETGNQTRKGLYSNQWVYDTKGNWHEMTTAKFTADATARKESRMDYTGGAEGTSFFMKNCGFFTGWTTIDSMIEREPLRVAPKIDFSLLP</sequence>